<evidence type="ECO:0000313" key="1">
    <source>
        <dbReference type="EMBL" id="TYB76307.1"/>
    </source>
</evidence>
<organism evidence="1 2">
    <name type="scientific">Bizionia myxarmorum</name>
    <dbReference type="NCBI Taxonomy" id="291186"/>
    <lineage>
        <taxon>Bacteria</taxon>
        <taxon>Pseudomonadati</taxon>
        <taxon>Bacteroidota</taxon>
        <taxon>Flavobacteriia</taxon>
        <taxon>Flavobacteriales</taxon>
        <taxon>Flavobacteriaceae</taxon>
        <taxon>Bizionia</taxon>
    </lineage>
</organism>
<evidence type="ECO:0000313" key="2">
    <source>
        <dbReference type="Proteomes" id="UP000323720"/>
    </source>
</evidence>
<dbReference type="Proteomes" id="UP000323720">
    <property type="component" value="Unassembled WGS sequence"/>
</dbReference>
<sequence length="167" mass="18718">MKKTLVTMAMMAVILSSCNNTKKDEAATEVKMDEQIEVVSHENEETHQSGSALGNTWMEEIQMDNGAKWAANIETTDGVNDMLKMISEAKTETVDDYLSLANKLNERKNTLVKECTMKGPSHDNLHVFLHPLIEKIDMLLKTETTAQGSETLESITANLNAYNNYFE</sequence>
<dbReference type="OrthoDB" id="1440611at2"/>
<dbReference type="AlphaFoldDB" id="A0A5D0R416"/>
<comment type="caution">
    <text evidence="1">The sequence shown here is derived from an EMBL/GenBank/DDBJ whole genome shotgun (WGS) entry which is preliminary data.</text>
</comment>
<proteinExistence type="predicted"/>
<name>A0A5D0R416_9FLAO</name>
<evidence type="ECO:0008006" key="3">
    <source>
        <dbReference type="Google" id="ProtNLM"/>
    </source>
</evidence>
<protein>
    <recommendedName>
        <fullName evidence="3">Lipoprotein</fullName>
    </recommendedName>
</protein>
<gene>
    <name evidence="1" type="ORF">ES674_12005</name>
</gene>
<dbReference type="PROSITE" id="PS51257">
    <property type="entry name" value="PROKAR_LIPOPROTEIN"/>
    <property type="match status" value="1"/>
</dbReference>
<dbReference type="EMBL" id="VSKK01000003">
    <property type="protein sequence ID" value="TYB76307.1"/>
    <property type="molecule type" value="Genomic_DNA"/>
</dbReference>
<dbReference type="RefSeq" id="WP_148404286.1">
    <property type="nucleotide sequence ID" value="NZ_VSKK01000003.1"/>
</dbReference>
<keyword evidence="2" id="KW-1185">Reference proteome</keyword>
<accession>A0A5D0R416</accession>
<reference evidence="1 2" key="1">
    <citation type="submission" date="2019-08" db="EMBL/GenBank/DDBJ databases">
        <title>Genomes of Antarctic Bizionia species.</title>
        <authorList>
            <person name="Bowman J.P."/>
        </authorList>
    </citation>
    <scope>NUCLEOTIDE SEQUENCE [LARGE SCALE GENOMIC DNA]</scope>
    <source>
        <strain evidence="1 2">ADA-4</strain>
    </source>
</reference>